<reference evidence="1" key="1">
    <citation type="journal article" date="2014" name="Int. J. Syst. Evol. Microbiol.">
        <title>Complete genome sequence of Corynebacterium casei LMG S-19264T (=DSM 44701T), isolated from a smear-ripened cheese.</title>
        <authorList>
            <consortium name="US DOE Joint Genome Institute (JGI-PGF)"/>
            <person name="Walter F."/>
            <person name="Albersmeier A."/>
            <person name="Kalinowski J."/>
            <person name="Ruckert C."/>
        </authorList>
    </citation>
    <scope>NUCLEOTIDE SEQUENCE</scope>
    <source>
        <strain evidence="1">CGMCC 1.12777</strain>
    </source>
</reference>
<name>A0A8J2ZXR4_9BACL</name>
<dbReference type="RefSeq" id="WP_188497901.1">
    <property type="nucleotide sequence ID" value="NZ_BMFV01000021.1"/>
</dbReference>
<gene>
    <name evidence="1" type="primary">yfmQ</name>
    <name evidence="1" type="ORF">GCM10007096_26950</name>
</gene>
<evidence type="ECO:0000313" key="2">
    <source>
        <dbReference type="Proteomes" id="UP000656813"/>
    </source>
</evidence>
<proteinExistence type="predicted"/>
<reference evidence="1" key="2">
    <citation type="submission" date="2020-09" db="EMBL/GenBank/DDBJ databases">
        <authorList>
            <person name="Sun Q."/>
            <person name="Zhou Y."/>
        </authorList>
    </citation>
    <scope>NUCLEOTIDE SEQUENCE</scope>
    <source>
        <strain evidence="1">CGMCC 1.12777</strain>
    </source>
</reference>
<evidence type="ECO:0000313" key="1">
    <source>
        <dbReference type="EMBL" id="GGH84269.1"/>
    </source>
</evidence>
<dbReference type="InterPro" id="IPR019723">
    <property type="entry name" value="Uncharacterised_YfmQ"/>
</dbReference>
<dbReference type="EMBL" id="BMFV01000021">
    <property type="protein sequence ID" value="GGH84269.1"/>
    <property type="molecule type" value="Genomic_DNA"/>
</dbReference>
<accession>A0A8J2ZXR4</accession>
<dbReference type="Pfam" id="PF10787">
    <property type="entry name" value="YfmQ"/>
    <property type="match status" value="1"/>
</dbReference>
<comment type="caution">
    <text evidence="1">The sequence shown here is derived from an EMBL/GenBank/DDBJ whole genome shotgun (WGS) entry which is preliminary data.</text>
</comment>
<keyword evidence="2" id="KW-1185">Reference proteome</keyword>
<sequence length="136" mass="16062">MTWGLIISLVLVFFIKILLSCPPKRWVKWSLDKFELHPKLLITDVTVTYDGRLLKDEEKQHFISEFNNGNFLKRYNIFPGYEEGYLHPENNNTPFIIETAKARIMVYRYVDHVDVIKQFKKKVIAYSLHADGLQIS</sequence>
<dbReference type="Proteomes" id="UP000656813">
    <property type="component" value="Unassembled WGS sequence"/>
</dbReference>
<dbReference type="AlphaFoldDB" id="A0A8J2ZXR4"/>
<protein>
    <submittedName>
        <fullName evidence="1">Uncharacterized protein</fullName>
    </submittedName>
</protein>
<organism evidence="1 2">
    <name type="scientific">Pullulanibacillus pueri</name>
    <dbReference type="NCBI Taxonomy" id="1437324"/>
    <lineage>
        <taxon>Bacteria</taxon>
        <taxon>Bacillati</taxon>
        <taxon>Bacillota</taxon>
        <taxon>Bacilli</taxon>
        <taxon>Bacillales</taxon>
        <taxon>Sporolactobacillaceae</taxon>
        <taxon>Pullulanibacillus</taxon>
    </lineage>
</organism>